<dbReference type="PANTHER" id="PTHR43585:SF2">
    <property type="entry name" value="ATP-GRASP ENZYME FSQD"/>
    <property type="match status" value="1"/>
</dbReference>
<evidence type="ECO:0000256" key="3">
    <source>
        <dbReference type="ARBA" id="ARBA00022840"/>
    </source>
</evidence>
<keyword evidence="2 4" id="KW-0547">Nucleotide-binding</keyword>
<dbReference type="EMBL" id="JBHTAJ010000043">
    <property type="protein sequence ID" value="MFC7182231.1"/>
    <property type="molecule type" value="Genomic_DNA"/>
</dbReference>
<dbReference type="RefSeq" id="WP_380231781.1">
    <property type="nucleotide sequence ID" value="NZ_JBHSVH010000002.1"/>
</dbReference>
<dbReference type="Pfam" id="PF13535">
    <property type="entry name" value="ATP-grasp_4"/>
    <property type="match status" value="1"/>
</dbReference>
<dbReference type="Proteomes" id="UP001596435">
    <property type="component" value="Unassembled WGS sequence"/>
</dbReference>
<gene>
    <name evidence="6" type="ORF">ACFQMG_22040</name>
</gene>
<dbReference type="Pfam" id="PF18603">
    <property type="entry name" value="LAL_C2"/>
    <property type="match status" value="1"/>
</dbReference>
<protein>
    <submittedName>
        <fullName evidence="6">ATP-grasp domain-containing protein</fullName>
    </submittedName>
</protein>
<organism evidence="6 7">
    <name type="scientific">Kitasatospora paranensis</name>
    <dbReference type="NCBI Taxonomy" id="258053"/>
    <lineage>
        <taxon>Bacteria</taxon>
        <taxon>Bacillati</taxon>
        <taxon>Actinomycetota</taxon>
        <taxon>Actinomycetes</taxon>
        <taxon>Kitasatosporales</taxon>
        <taxon>Streptomycetaceae</taxon>
        <taxon>Kitasatospora</taxon>
    </lineage>
</organism>
<evidence type="ECO:0000256" key="2">
    <source>
        <dbReference type="ARBA" id="ARBA00022741"/>
    </source>
</evidence>
<dbReference type="SUPFAM" id="SSF56059">
    <property type="entry name" value="Glutathione synthetase ATP-binding domain-like"/>
    <property type="match status" value="1"/>
</dbReference>
<dbReference type="InterPro" id="IPR052032">
    <property type="entry name" value="ATP-dep_AA_Ligase"/>
</dbReference>
<keyword evidence="1" id="KW-0436">Ligase</keyword>
<dbReference type="Gene3D" id="3.30.1490.20">
    <property type="entry name" value="ATP-grasp fold, A domain"/>
    <property type="match status" value="1"/>
</dbReference>
<evidence type="ECO:0000256" key="4">
    <source>
        <dbReference type="PROSITE-ProRule" id="PRU00409"/>
    </source>
</evidence>
<accession>A0ABW2G2D5</accession>
<reference evidence="7" key="1">
    <citation type="journal article" date="2019" name="Int. J. Syst. Evol. Microbiol.">
        <title>The Global Catalogue of Microorganisms (GCM) 10K type strain sequencing project: providing services to taxonomists for standard genome sequencing and annotation.</title>
        <authorList>
            <consortium name="The Broad Institute Genomics Platform"/>
            <consortium name="The Broad Institute Genome Sequencing Center for Infectious Disease"/>
            <person name="Wu L."/>
            <person name="Ma J."/>
        </authorList>
    </citation>
    <scope>NUCLEOTIDE SEQUENCE [LARGE SCALE GENOMIC DNA]</scope>
    <source>
        <strain evidence="7">CGMCC 1.12859</strain>
    </source>
</reference>
<evidence type="ECO:0000313" key="6">
    <source>
        <dbReference type="EMBL" id="MFC7182231.1"/>
    </source>
</evidence>
<evidence type="ECO:0000256" key="1">
    <source>
        <dbReference type="ARBA" id="ARBA00022598"/>
    </source>
</evidence>
<feature type="domain" description="ATP-grasp" evidence="5">
    <location>
        <begin position="126"/>
        <end position="324"/>
    </location>
</feature>
<keyword evidence="3 4" id="KW-0067">ATP-binding</keyword>
<evidence type="ECO:0000313" key="7">
    <source>
        <dbReference type="Proteomes" id="UP001596435"/>
    </source>
</evidence>
<dbReference type="Gene3D" id="3.40.50.20">
    <property type="match status" value="1"/>
</dbReference>
<proteinExistence type="predicted"/>
<dbReference type="Gene3D" id="3.30.470.20">
    <property type="entry name" value="ATP-grasp fold, B domain"/>
    <property type="match status" value="1"/>
</dbReference>
<dbReference type="PANTHER" id="PTHR43585">
    <property type="entry name" value="FUMIPYRROLE BIOSYNTHESIS PROTEIN C"/>
    <property type="match status" value="1"/>
</dbReference>
<evidence type="ECO:0000259" key="5">
    <source>
        <dbReference type="PROSITE" id="PS50975"/>
    </source>
</evidence>
<dbReference type="InterPro" id="IPR011761">
    <property type="entry name" value="ATP-grasp"/>
</dbReference>
<name>A0ABW2G2D5_9ACTN</name>
<dbReference type="PROSITE" id="PS50975">
    <property type="entry name" value="ATP_GRASP"/>
    <property type="match status" value="1"/>
</dbReference>
<comment type="caution">
    <text evidence="6">The sequence shown here is derived from an EMBL/GenBank/DDBJ whole genome shotgun (WGS) entry which is preliminary data.</text>
</comment>
<dbReference type="InterPro" id="IPR040570">
    <property type="entry name" value="LAL_C2"/>
</dbReference>
<dbReference type="InterPro" id="IPR013815">
    <property type="entry name" value="ATP_grasp_subdomain_1"/>
</dbReference>
<sequence length="420" mass="44185">MNTAMVNPEITHVVLGFSVGLLNQLDRLLPAGSVLVVEEPAICAARDVAGQLARLSCAAGVVAAPVQDEANAATLARHVERPAGVRAVLPGLEYTVVAAAELAEAWGLPNGGPRAVRAFRDKSLLRETTRCAGIGHPDWQRVDGPQEVARFRAEHGGSCVLKPTHLQGSAGIQLLGPGDDLDEAWKRTEAADEVHLRTAHAGSPGYVVEEWLRGPEVSVEALVHEGRIAFLNTTETQLFPGRHPVERGHVVPAPDGGAAPAEAMHALVAATGFRSGILHAEWILRDGRPHLLECAARLPGDYIPFLIALAWDSDLIRGLVDVLEGRPPTMAPAPVRGAAVRFLDAAPGSVREVRGLDAARELPGVVEIWMSAEPGRSVEPMTSSWSRVGEVVAVGSDREAAAAHALAAAAAVHIVTTALG</sequence>
<keyword evidence="7" id="KW-1185">Reference proteome</keyword>